<dbReference type="Proteomes" id="UP001066276">
    <property type="component" value="Chromosome 1_1"/>
</dbReference>
<evidence type="ECO:0000313" key="3">
    <source>
        <dbReference type="Proteomes" id="UP001066276"/>
    </source>
</evidence>
<reference evidence="2" key="1">
    <citation type="journal article" date="2022" name="bioRxiv">
        <title>Sequencing and chromosome-scale assembly of the giantPleurodeles waltlgenome.</title>
        <authorList>
            <person name="Brown T."/>
            <person name="Elewa A."/>
            <person name="Iarovenko S."/>
            <person name="Subramanian E."/>
            <person name="Araus A.J."/>
            <person name="Petzold A."/>
            <person name="Susuki M."/>
            <person name="Suzuki K.-i.T."/>
            <person name="Hayashi T."/>
            <person name="Toyoda A."/>
            <person name="Oliveira C."/>
            <person name="Osipova E."/>
            <person name="Leigh N.D."/>
            <person name="Simon A."/>
            <person name="Yun M.H."/>
        </authorList>
    </citation>
    <scope>NUCLEOTIDE SEQUENCE</scope>
    <source>
        <strain evidence="2">20211129_DDA</strain>
        <tissue evidence="2">Liver</tissue>
    </source>
</reference>
<accession>A0AAV7WUT1</accession>
<name>A0AAV7WUT1_PLEWA</name>
<protein>
    <submittedName>
        <fullName evidence="2">Uncharacterized protein</fullName>
    </submittedName>
</protein>
<comment type="caution">
    <text evidence="2">The sequence shown here is derived from an EMBL/GenBank/DDBJ whole genome shotgun (WGS) entry which is preliminary data.</text>
</comment>
<evidence type="ECO:0000256" key="1">
    <source>
        <dbReference type="SAM" id="MobiDB-lite"/>
    </source>
</evidence>
<dbReference type="EMBL" id="JANPWB010000001">
    <property type="protein sequence ID" value="KAJ1215820.1"/>
    <property type="molecule type" value="Genomic_DNA"/>
</dbReference>
<gene>
    <name evidence="2" type="ORF">NDU88_003427</name>
</gene>
<keyword evidence="3" id="KW-1185">Reference proteome</keyword>
<organism evidence="2 3">
    <name type="scientific">Pleurodeles waltl</name>
    <name type="common">Iberian ribbed newt</name>
    <dbReference type="NCBI Taxonomy" id="8319"/>
    <lineage>
        <taxon>Eukaryota</taxon>
        <taxon>Metazoa</taxon>
        <taxon>Chordata</taxon>
        <taxon>Craniata</taxon>
        <taxon>Vertebrata</taxon>
        <taxon>Euteleostomi</taxon>
        <taxon>Amphibia</taxon>
        <taxon>Batrachia</taxon>
        <taxon>Caudata</taxon>
        <taxon>Salamandroidea</taxon>
        <taxon>Salamandridae</taxon>
        <taxon>Pleurodelinae</taxon>
        <taxon>Pleurodeles</taxon>
    </lineage>
</organism>
<feature type="region of interest" description="Disordered" evidence="1">
    <location>
        <begin position="1"/>
        <end position="67"/>
    </location>
</feature>
<sequence length="67" mass="7680">MDRPKRLTDWTRKGETGSEVEQEETGEQNANTTSMGIEEANTDIPDEEGDKGDRYRDTKEEEETVED</sequence>
<proteinExistence type="predicted"/>
<evidence type="ECO:0000313" key="2">
    <source>
        <dbReference type="EMBL" id="KAJ1215820.1"/>
    </source>
</evidence>
<dbReference type="AlphaFoldDB" id="A0AAV7WUT1"/>
<feature type="compositionally biased region" description="Basic and acidic residues" evidence="1">
    <location>
        <begin position="1"/>
        <end position="16"/>
    </location>
</feature>
<feature type="compositionally biased region" description="Acidic residues" evidence="1">
    <location>
        <begin position="40"/>
        <end position="50"/>
    </location>
</feature>